<dbReference type="PROSITE" id="PS50076">
    <property type="entry name" value="DNAJ_2"/>
    <property type="match status" value="1"/>
</dbReference>
<accession>A0A378KR66</accession>
<dbReference type="InterPro" id="IPR008971">
    <property type="entry name" value="HSP40/DnaJ_pept-bd"/>
</dbReference>
<evidence type="ECO:0000313" key="5">
    <source>
        <dbReference type="EMBL" id="STY17052.1"/>
    </source>
</evidence>
<feature type="domain" description="J" evidence="3">
    <location>
        <begin position="4"/>
        <end position="68"/>
    </location>
</feature>
<dbReference type="PRINTS" id="PR00625">
    <property type="entry name" value="JDOMAIN"/>
</dbReference>
<dbReference type="FunFam" id="2.60.260.20:FF:000013">
    <property type="entry name" value="DnaJ subfamily B member 11"/>
    <property type="match status" value="1"/>
</dbReference>
<dbReference type="RefSeq" id="WP_058475578.1">
    <property type="nucleotide sequence ID" value="NZ_CAAAIL010000012.1"/>
</dbReference>
<name>A0A378KR66_9GAMM</name>
<dbReference type="STRING" id="45072.Lqua_3471"/>
<dbReference type="OrthoDB" id="9779889at2"/>
<dbReference type="EMBL" id="LNYR01000049">
    <property type="protein sequence ID" value="KTD42493.1"/>
    <property type="molecule type" value="Genomic_DNA"/>
</dbReference>
<dbReference type="EMBL" id="UGOW01000001">
    <property type="protein sequence ID" value="STY17052.1"/>
    <property type="molecule type" value="Genomic_DNA"/>
</dbReference>
<dbReference type="Gene3D" id="2.60.260.20">
    <property type="entry name" value="Urease metallochaperone UreE, N-terminal domain"/>
    <property type="match status" value="2"/>
</dbReference>
<dbReference type="GO" id="GO:0005737">
    <property type="term" value="C:cytoplasm"/>
    <property type="evidence" value="ECO:0007669"/>
    <property type="project" value="TreeGrafter"/>
</dbReference>
<evidence type="ECO:0000256" key="1">
    <source>
        <dbReference type="ARBA" id="ARBA00022490"/>
    </source>
</evidence>
<evidence type="ECO:0000313" key="6">
    <source>
        <dbReference type="Proteomes" id="UP000054639"/>
    </source>
</evidence>
<dbReference type="Gene3D" id="1.10.287.110">
    <property type="entry name" value="DnaJ domain"/>
    <property type="match status" value="1"/>
</dbReference>
<dbReference type="CDD" id="cd10747">
    <property type="entry name" value="DnaJ_C"/>
    <property type="match status" value="1"/>
</dbReference>
<reference evidence="4 6" key="1">
    <citation type="submission" date="2015-11" db="EMBL/GenBank/DDBJ databases">
        <title>Genomic analysis of 38 Legionella species identifies large and diverse effector repertoires.</title>
        <authorList>
            <person name="Burstein D."/>
            <person name="Amaro F."/>
            <person name="Zusman T."/>
            <person name="Lifshitz Z."/>
            <person name="Cohen O."/>
            <person name="Gilbert J.A."/>
            <person name="Pupko T."/>
            <person name="Shuman H.A."/>
            <person name="Segal G."/>
        </authorList>
    </citation>
    <scope>NUCLEOTIDE SEQUENCE [LARGE SCALE GENOMIC DNA]</scope>
    <source>
        <strain evidence="4 6">ATCC 49507</strain>
    </source>
</reference>
<dbReference type="Proteomes" id="UP000254230">
    <property type="component" value="Unassembled WGS sequence"/>
</dbReference>
<dbReference type="PANTHER" id="PTHR43096:SF52">
    <property type="entry name" value="DNAJ HOMOLOG 1, MITOCHONDRIAL-RELATED"/>
    <property type="match status" value="1"/>
</dbReference>
<dbReference type="AlphaFoldDB" id="A0A378KR66"/>
<dbReference type="GO" id="GO:0042026">
    <property type="term" value="P:protein refolding"/>
    <property type="evidence" value="ECO:0007669"/>
    <property type="project" value="TreeGrafter"/>
</dbReference>
<sequence>MDKDYYKIMGVSPDASDKDIKTAYRKLARKYHPDISKEADAEEKFKEMGEAYEILKDPIKRAEYDQYVKNREFNQKAYQSAGHAGTGRQHQYQDVQFDSDFFESLFGHSRYQHQPMTGQNYQGKITISLEEAFNGAVKSVQVPVDQGSETKLQTLNVKIPAGIKSGQQIRLAGQGGAGINGGSRGDLYLTIDVMKHSLFDVMENDIYLTLPIAPWEAALGTTVVVPTLSGKIDLKIPPGSQGGQKLRIKNRGLPGATPGNQYVLLKIITPPATSEAAKEMYKKMAEVMPFNPREKMGA</sequence>
<dbReference type="SUPFAM" id="SSF49493">
    <property type="entry name" value="HSP40/DnaJ peptide-binding domain"/>
    <property type="match status" value="2"/>
</dbReference>
<keyword evidence="1" id="KW-0963">Cytoplasm</keyword>
<evidence type="ECO:0000256" key="2">
    <source>
        <dbReference type="ARBA" id="ARBA00023186"/>
    </source>
</evidence>
<organism evidence="5 7">
    <name type="scientific">Legionella quateirensis</name>
    <dbReference type="NCBI Taxonomy" id="45072"/>
    <lineage>
        <taxon>Bacteria</taxon>
        <taxon>Pseudomonadati</taxon>
        <taxon>Pseudomonadota</taxon>
        <taxon>Gammaproteobacteria</taxon>
        <taxon>Legionellales</taxon>
        <taxon>Legionellaceae</taxon>
        <taxon>Legionella</taxon>
    </lineage>
</organism>
<dbReference type="PANTHER" id="PTHR43096">
    <property type="entry name" value="DNAJ HOMOLOG 1, MITOCHONDRIAL-RELATED"/>
    <property type="match status" value="1"/>
</dbReference>
<dbReference type="CDD" id="cd06257">
    <property type="entry name" value="DnaJ"/>
    <property type="match status" value="1"/>
</dbReference>
<dbReference type="Pfam" id="PF01556">
    <property type="entry name" value="DnaJ_C"/>
    <property type="match status" value="1"/>
</dbReference>
<dbReference type="InterPro" id="IPR002939">
    <property type="entry name" value="DnaJ_C"/>
</dbReference>
<evidence type="ECO:0000313" key="4">
    <source>
        <dbReference type="EMBL" id="KTD42493.1"/>
    </source>
</evidence>
<dbReference type="Pfam" id="PF00226">
    <property type="entry name" value="DnaJ"/>
    <property type="match status" value="1"/>
</dbReference>
<gene>
    <name evidence="5" type="primary">dnaJ_1</name>
    <name evidence="4" type="synonym">cbpA</name>
    <name evidence="4" type="ORF">Lqua_3471</name>
    <name evidence="5" type="ORF">NCTC12376_00846</name>
</gene>
<dbReference type="InterPro" id="IPR001623">
    <property type="entry name" value="DnaJ_domain"/>
</dbReference>
<dbReference type="PROSITE" id="PS00636">
    <property type="entry name" value="DNAJ_1"/>
    <property type="match status" value="1"/>
</dbReference>
<proteinExistence type="predicted"/>
<dbReference type="InterPro" id="IPR018253">
    <property type="entry name" value="DnaJ_domain_CS"/>
</dbReference>
<protein>
    <submittedName>
        <fullName evidence="5">Curved DNA binding protein DnaJ</fullName>
    </submittedName>
</protein>
<dbReference type="Proteomes" id="UP000054639">
    <property type="component" value="Unassembled WGS sequence"/>
</dbReference>
<evidence type="ECO:0000313" key="7">
    <source>
        <dbReference type="Proteomes" id="UP000254230"/>
    </source>
</evidence>
<keyword evidence="2" id="KW-0143">Chaperone</keyword>
<evidence type="ECO:0000259" key="3">
    <source>
        <dbReference type="PROSITE" id="PS50076"/>
    </source>
</evidence>
<dbReference type="SMART" id="SM00271">
    <property type="entry name" value="DnaJ"/>
    <property type="match status" value="1"/>
</dbReference>
<keyword evidence="6" id="KW-1185">Reference proteome</keyword>
<dbReference type="InterPro" id="IPR036869">
    <property type="entry name" value="J_dom_sf"/>
</dbReference>
<reference evidence="5 7" key="2">
    <citation type="submission" date="2018-06" db="EMBL/GenBank/DDBJ databases">
        <authorList>
            <consortium name="Pathogen Informatics"/>
            <person name="Doyle S."/>
        </authorList>
    </citation>
    <scope>NUCLEOTIDE SEQUENCE [LARGE SCALE GENOMIC DNA]</scope>
    <source>
        <strain evidence="5 7">NCTC12376</strain>
    </source>
</reference>
<dbReference type="SUPFAM" id="SSF46565">
    <property type="entry name" value="Chaperone J-domain"/>
    <property type="match status" value="1"/>
</dbReference>
<dbReference type="GO" id="GO:0051082">
    <property type="term" value="F:unfolded protein binding"/>
    <property type="evidence" value="ECO:0007669"/>
    <property type="project" value="InterPro"/>
</dbReference>